<keyword evidence="5 7" id="KW-0720">Serine protease</keyword>
<feature type="chain" id="PRO_5021354516" evidence="8">
    <location>
        <begin position="19"/>
        <end position="762"/>
    </location>
</feature>
<dbReference type="InterPro" id="IPR045051">
    <property type="entry name" value="SBT"/>
</dbReference>
<evidence type="ECO:0000256" key="6">
    <source>
        <dbReference type="PIRSR" id="PIRSR615500-1"/>
    </source>
</evidence>
<dbReference type="Gene3D" id="2.60.40.2310">
    <property type="match status" value="1"/>
</dbReference>
<dbReference type="Pfam" id="PF00082">
    <property type="entry name" value="Peptidase_S8"/>
    <property type="match status" value="1"/>
</dbReference>
<feature type="domain" description="Peptidase S8/S53" evidence="9">
    <location>
        <begin position="139"/>
        <end position="608"/>
    </location>
</feature>
<dbReference type="Gramene" id="RZC76267">
    <property type="protein sequence ID" value="RZC76267"/>
    <property type="gene ID" value="C5167_000379"/>
</dbReference>
<evidence type="ECO:0000259" key="12">
    <source>
        <dbReference type="Pfam" id="PF17766"/>
    </source>
</evidence>
<dbReference type="Gene3D" id="3.50.30.30">
    <property type="match status" value="1"/>
</dbReference>
<evidence type="ECO:0000256" key="7">
    <source>
        <dbReference type="PROSITE-ProRule" id="PRU01240"/>
    </source>
</evidence>
<feature type="domain" description="PA" evidence="10">
    <location>
        <begin position="394"/>
        <end position="466"/>
    </location>
</feature>
<proteinExistence type="inferred from homology"/>
<evidence type="ECO:0000313" key="13">
    <source>
        <dbReference type="EMBL" id="RZC76267.1"/>
    </source>
</evidence>
<dbReference type="GO" id="GO:0004252">
    <property type="term" value="F:serine-type endopeptidase activity"/>
    <property type="evidence" value="ECO:0007669"/>
    <property type="project" value="UniProtKB-UniRule"/>
</dbReference>
<dbReference type="FunFam" id="3.40.50.200:FF:000006">
    <property type="entry name" value="Subtilisin-like protease SBT1.5"/>
    <property type="match status" value="1"/>
</dbReference>
<feature type="active site" description="Charge relay system" evidence="6 7">
    <location>
        <position position="146"/>
    </location>
</feature>
<evidence type="ECO:0000256" key="3">
    <source>
        <dbReference type="ARBA" id="ARBA00022729"/>
    </source>
</evidence>
<dbReference type="Gene3D" id="3.30.70.80">
    <property type="entry name" value="Peptidase S8 propeptide/proteinase inhibitor I9"/>
    <property type="match status" value="1"/>
</dbReference>
<evidence type="ECO:0000256" key="8">
    <source>
        <dbReference type="SAM" id="SignalP"/>
    </source>
</evidence>
<dbReference type="InterPro" id="IPR003137">
    <property type="entry name" value="PA_domain"/>
</dbReference>
<dbReference type="STRING" id="3469.A0A4Y7KU04"/>
<feature type="active site" description="Charge relay system" evidence="6 7">
    <location>
        <position position="221"/>
    </location>
</feature>
<reference evidence="13 14" key="1">
    <citation type="journal article" date="2018" name="Science">
        <title>The opium poppy genome and morphinan production.</title>
        <authorList>
            <person name="Guo L."/>
            <person name="Winzer T."/>
            <person name="Yang X."/>
            <person name="Li Y."/>
            <person name="Ning Z."/>
            <person name="He Z."/>
            <person name="Teodor R."/>
            <person name="Lu Y."/>
            <person name="Bowser T.A."/>
            <person name="Graham I.A."/>
            <person name="Ye K."/>
        </authorList>
    </citation>
    <scope>NUCLEOTIDE SEQUENCE [LARGE SCALE GENOMIC DNA]</scope>
    <source>
        <strain evidence="14">cv. HN1</strain>
        <tissue evidence="13">Leaves</tissue>
    </source>
</reference>
<protein>
    <submittedName>
        <fullName evidence="13">Uncharacterized protein</fullName>
    </submittedName>
</protein>
<evidence type="ECO:0000259" key="9">
    <source>
        <dbReference type="Pfam" id="PF00082"/>
    </source>
</evidence>
<dbReference type="EMBL" id="CM010723">
    <property type="protein sequence ID" value="RZC76267.1"/>
    <property type="molecule type" value="Genomic_DNA"/>
</dbReference>
<dbReference type="Proteomes" id="UP000316621">
    <property type="component" value="Chromosome 9"/>
</dbReference>
<dbReference type="PANTHER" id="PTHR10795">
    <property type="entry name" value="PROPROTEIN CONVERTASE SUBTILISIN/KEXIN"/>
    <property type="match status" value="1"/>
</dbReference>
<keyword evidence="2 7" id="KW-0645">Protease</keyword>
<comment type="similarity">
    <text evidence="1 7">Belongs to the peptidase S8 family.</text>
</comment>
<evidence type="ECO:0000259" key="11">
    <source>
        <dbReference type="Pfam" id="PF05922"/>
    </source>
</evidence>
<keyword evidence="14" id="KW-1185">Reference proteome</keyword>
<sequence>MKLLIVLTLFCFLGNAFSNDAIPPTKHYIVYMGDHSQMNSQSVISSSHDMLASVTGSVHQAKEAVVHHYSKSFRGFSAMLTEEQAQQLSSKLDMFSVNLIVSFNHSSKTNRLHTTHSWEFLGVEGSRQHNKPTTGYEYDVIVGVIDSGVWPESESFNDQGLGPVPKRFMGECIVADHFTHKNCNRKIIGARFYSKGYEAENGPLESFNTTFFRSPRDSDGHGTHTASTVAGSVVNNVSLFGMASGTATGGMPSARLAIYKACWFGFCSDADLLLAFDDAIHDGVDIISLSLGPDFPQPSFFTDVNSIGSFHALQKGILVSASAGNAGLPSSATNVAPWILTVAASSIDRDFFSNVYLGNSKILQGTSLNPLKMDKYYRIILATSAAATGVPPKNASFCTKNTLDRELVKGKIVVCAIETATDNRREKGIAVRDGGGVGMILIDPLLIDVGFQFVIPATLIGQNEALVLQEYLSTEKNPTGKIIPTKTAFKTSPAPAMAVFSSMGPNVITPDILKPDITAPGVNILAAWSPIAIDGAGGRSVDYNIISGTSMSCPHISAVAAVIKSCHPSWSPAAIKSAIMTTASVMNSTFKPILRDPIGSPTTPFDFGSGHVNPLAALDPGLIYDYGANDILNFLCGTGATPAEIRNLTGAPFKCNPIPSYDLNYPSIGVSNMNGSVSVLRTVTYYGYGPTVFKPFVESPPGVKVTVTPHKLKFKETGEKISFRVRFMPYKNSNGSFVFGSITWNDGIYHVRSPIGLNVISV</sequence>
<accession>A0A4Y7KU04</accession>
<keyword evidence="4 7" id="KW-0378">Hydrolase</keyword>
<dbReference type="CDD" id="cd02120">
    <property type="entry name" value="PA_subtilisin_like"/>
    <property type="match status" value="1"/>
</dbReference>
<dbReference type="InterPro" id="IPR041469">
    <property type="entry name" value="Subtilisin-like_FN3"/>
</dbReference>
<evidence type="ECO:0000256" key="4">
    <source>
        <dbReference type="ARBA" id="ARBA00022801"/>
    </source>
</evidence>
<feature type="domain" description="Subtilisin-like protease fibronectin type-III" evidence="12">
    <location>
        <begin position="662"/>
        <end position="755"/>
    </location>
</feature>
<dbReference type="PROSITE" id="PS51892">
    <property type="entry name" value="SUBTILASE"/>
    <property type="match status" value="1"/>
</dbReference>
<dbReference type="InterPro" id="IPR015500">
    <property type="entry name" value="Peptidase_S8_subtilisin-rel"/>
</dbReference>
<dbReference type="SUPFAM" id="SSF52743">
    <property type="entry name" value="Subtilisin-like"/>
    <property type="match status" value="1"/>
</dbReference>
<gene>
    <name evidence="13" type="ORF">C5167_000379</name>
</gene>
<name>A0A4Y7KU04_PAPSO</name>
<evidence type="ECO:0000259" key="10">
    <source>
        <dbReference type="Pfam" id="PF02225"/>
    </source>
</evidence>
<dbReference type="PRINTS" id="PR00723">
    <property type="entry name" value="SUBTILISIN"/>
</dbReference>
<dbReference type="Pfam" id="PF17766">
    <property type="entry name" value="fn3_6"/>
    <property type="match status" value="1"/>
</dbReference>
<dbReference type="OMA" id="IVICAME"/>
<evidence type="ECO:0000256" key="2">
    <source>
        <dbReference type="ARBA" id="ARBA00022670"/>
    </source>
</evidence>
<dbReference type="AlphaFoldDB" id="A0A4Y7KU04"/>
<dbReference type="InterPro" id="IPR034197">
    <property type="entry name" value="Peptidases_S8_3"/>
</dbReference>
<feature type="signal peptide" evidence="8">
    <location>
        <begin position="1"/>
        <end position="18"/>
    </location>
</feature>
<evidence type="ECO:0000256" key="1">
    <source>
        <dbReference type="ARBA" id="ARBA00011073"/>
    </source>
</evidence>
<dbReference type="InterPro" id="IPR023828">
    <property type="entry name" value="Peptidase_S8_Ser-AS"/>
</dbReference>
<organism evidence="13 14">
    <name type="scientific">Papaver somniferum</name>
    <name type="common">Opium poppy</name>
    <dbReference type="NCBI Taxonomy" id="3469"/>
    <lineage>
        <taxon>Eukaryota</taxon>
        <taxon>Viridiplantae</taxon>
        <taxon>Streptophyta</taxon>
        <taxon>Embryophyta</taxon>
        <taxon>Tracheophyta</taxon>
        <taxon>Spermatophyta</taxon>
        <taxon>Magnoliopsida</taxon>
        <taxon>Ranunculales</taxon>
        <taxon>Papaveraceae</taxon>
        <taxon>Papaveroideae</taxon>
        <taxon>Papaver</taxon>
    </lineage>
</organism>
<feature type="active site" description="Charge relay system" evidence="6 7">
    <location>
        <position position="550"/>
    </location>
</feature>
<dbReference type="GO" id="GO:0006508">
    <property type="term" value="P:proteolysis"/>
    <property type="evidence" value="ECO:0007669"/>
    <property type="project" value="UniProtKB-KW"/>
</dbReference>
<feature type="domain" description="Inhibitor I9" evidence="11">
    <location>
        <begin position="28"/>
        <end position="97"/>
    </location>
</feature>
<dbReference type="InterPro" id="IPR010259">
    <property type="entry name" value="S8pro/Inhibitor_I9"/>
</dbReference>
<dbReference type="Pfam" id="PF02225">
    <property type="entry name" value="PA"/>
    <property type="match status" value="1"/>
</dbReference>
<evidence type="ECO:0000256" key="5">
    <source>
        <dbReference type="ARBA" id="ARBA00022825"/>
    </source>
</evidence>
<dbReference type="Gene3D" id="3.40.50.200">
    <property type="entry name" value="Peptidase S8/S53 domain"/>
    <property type="match status" value="1"/>
</dbReference>
<dbReference type="InterPro" id="IPR000209">
    <property type="entry name" value="Peptidase_S8/S53_dom"/>
</dbReference>
<dbReference type="InterPro" id="IPR036852">
    <property type="entry name" value="Peptidase_S8/S53_dom_sf"/>
</dbReference>
<dbReference type="CDD" id="cd04852">
    <property type="entry name" value="Peptidases_S8_3"/>
    <property type="match status" value="1"/>
</dbReference>
<dbReference type="InterPro" id="IPR037045">
    <property type="entry name" value="S8pro/Inhibitor_I9_sf"/>
</dbReference>
<dbReference type="Pfam" id="PF05922">
    <property type="entry name" value="Inhibitor_I9"/>
    <property type="match status" value="1"/>
</dbReference>
<keyword evidence="3 8" id="KW-0732">Signal</keyword>
<dbReference type="PROSITE" id="PS00138">
    <property type="entry name" value="SUBTILASE_SER"/>
    <property type="match status" value="1"/>
</dbReference>
<evidence type="ECO:0000313" key="14">
    <source>
        <dbReference type="Proteomes" id="UP000316621"/>
    </source>
</evidence>